<keyword evidence="2" id="KW-0520">NAD</keyword>
<dbReference type="AlphaFoldDB" id="A0A1H5ZLI1"/>
<reference evidence="7 8" key="1">
    <citation type="submission" date="2016-10" db="EMBL/GenBank/DDBJ databases">
        <authorList>
            <person name="de Groot N.N."/>
        </authorList>
    </citation>
    <scope>NUCLEOTIDE SEQUENCE [LARGE SCALE GENOMIC DNA]</scope>
    <source>
        <strain evidence="7 8">CGMCC 1.10331</strain>
    </source>
</reference>
<dbReference type="GO" id="GO:0005829">
    <property type="term" value="C:cytosol"/>
    <property type="evidence" value="ECO:0007669"/>
    <property type="project" value="TreeGrafter"/>
</dbReference>
<evidence type="ECO:0000259" key="5">
    <source>
        <dbReference type="Pfam" id="PF02826"/>
    </source>
</evidence>
<dbReference type="PANTHER" id="PTHR10996">
    <property type="entry name" value="2-HYDROXYACID DEHYDROGENASE-RELATED"/>
    <property type="match status" value="1"/>
</dbReference>
<evidence type="ECO:0000259" key="4">
    <source>
        <dbReference type="Pfam" id="PF00389"/>
    </source>
</evidence>
<sequence length="336" mass="35969">MTDTPTVYVTREIPEAGLERLRERYEVAVWEEKLPPTKAHVVSRLAELDAEGLVCLLSDTVDAEVLDASPDLSVVSTFSVGYDHVDLEAAAERDVAVGHTPGVLTETTADLAWALLTACARRTVEGHAYVEADEWETWGPTLLTGPDIHGATLGIVGLGNIGTATARRAAGFEMDVRYSGRSRKPDREAELAAAGVEATYVERDELLAESDFLSLHVPLVEATEGLIGEEELRRMSEDAVLVNTSRGGVVDTDALDTALEEGWITRAGVDVTDPEPLPGDHPLLRHAPERLVVTPHIGSASIGTRDRMAEMAAACIEAGIEGEPLPHSALEDAGVE</sequence>
<dbReference type="CDD" id="cd05301">
    <property type="entry name" value="GDH"/>
    <property type="match status" value="1"/>
</dbReference>
<dbReference type="InterPro" id="IPR006140">
    <property type="entry name" value="D-isomer_DH_NAD-bd"/>
</dbReference>
<evidence type="ECO:0000313" key="6">
    <source>
        <dbReference type="EMBL" id="QCC48047.1"/>
    </source>
</evidence>
<comment type="similarity">
    <text evidence="3">Belongs to the D-isomer specific 2-hydroxyacid dehydrogenase family.</text>
</comment>
<proteinExistence type="inferred from homology"/>
<evidence type="ECO:0000313" key="8">
    <source>
        <dbReference type="Proteomes" id="UP000236740"/>
    </source>
</evidence>
<gene>
    <name evidence="6" type="ORF">DV707_10470</name>
    <name evidence="7" type="ORF">SAMN04488133_2057</name>
</gene>
<accession>A0A1H5ZLI1</accession>
<organism evidence="7 8">
    <name type="scientific">Halobellus limi</name>
    <dbReference type="NCBI Taxonomy" id="699433"/>
    <lineage>
        <taxon>Archaea</taxon>
        <taxon>Methanobacteriati</taxon>
        <taxon>Methanobacteriota</taxon>
        <taxon>Stenosarchaea group</taxon>
        <taxon>Halobacteria</taxon>
        <taxon>Halobacteriales</taxon>
        <taxon>Haloferacaceae</taxon>
        <taxon>Halobellus</taxon>
    </lineage>
</organism>
<feature type="domain" description="D-isomer specific 2-hydroxyacid dehydrogenase catalytic" evidence="4">
    <location>
        <begin position="7"/>
        <end position="327"/>
    </location>
</feature>
<dbReference type="GO" id="GO:0016618">
    <property type="term" value="F:hydroxypyruvate reductase [NAD(P)H] activity"/>
    <property type="evidence" value="ECO:0007669"/>
    <property type="project" value="TreeGrafter"/>
</dbReference>
<evidence type="ECO:0000313" key="7">
    <source>
        <dbReference type="EMBL" id="SEG37092.1"/>
    </source>
</evidence>
<dbReference type="EMBL" id="CP031311">
    <property type="protein sequence ID" value="QCC48047.1"/>
    <property type="molecule type" value="Genomic_DNA"/>
</dbReference>
<keyword evidence="1 3" id="KW-0560">Oxidoreductase</keyword>
<dbReference type="SUPFAM" id="SSF51735">
    <property type="entry name" value="NAD(P)-binding Rossmann-fold domains"/>
    <property type="match status" value="1"/>
</dbReference>
<evidence type="ECO:0000256" key="2">
    <source>
        <dbReference type="ARBA" id="ARBA00023027"/>
    </source>
</evidence>
<dbReference type="PROSITE" id="PS00670">
    <property type="entry name" value="D_2_HYDROXYACID_DH_2"/>
    <property type="match status" value="1"/>
</dbReference>
<reference evidence="6 9" key="2">
    <citation type="journal article" date="2019" name="Nat. Commun.">
        <title>A new type of DNA phosphorothioation-based antiviral system in archaea.</title>
        <authorList>
            <person name="Xiong L."/>
            <person name="Liu S."/>
            <person name="Chen S."/>
            <person name="Xiao Y."/>
            <person name="Zhu B."/>
            <person name="Gao Y."/>
            <person name="Zhang Y."/>
            <person name="Chen B."/>
            <person name="Luo J."/>
            <person name="Deng Z."/>
            <person name="Chen X."/>
            <person name="Wang L."/>
            <person name="Chen S."/>
        </authorList>
    </citation>
    <scope>NUCLEOTIDE SEQUENCE [LARGE SCALE GENOMIC DNA]</scope>
    <source>
        <strain evidence="6 9">CGMCC 1.10331</strain>
    </source>
</reference>
<dbReference type="RefSeq" id="WP_103991751.1">
    <property type="nucleotide sequence ID" value="NZ_CP031311.1"/>
</dbReference>
<dbReference type="InterPro" id="IPR036291">
    <property type="entry name" value="NAD(P)-bd_dom_sf"/>
</dbReference>
<dbReference type="Proteomes" id="UP000236740">
    <property type="component" value="Unassembled WGS sequence"/>
</dbReference>
<evidence type="ECO:0000256" key="1">
    <source>
        <dbReference type="ARBA" id="ARBA00023002"/>
    </source>
</evidence>
<dbReference type="Proteomes" id="UP000296733">
    <property type="component" value="Chromosome"/>
</dbReference>
<dbReference type="FunFam" id="3.40.50.720:FF:000462">
    <property type="entry name" value="Glyoxylate reductase (NADP+)"/>
    <property type="match status" value="1"/>
</dbReference>
<dbReference type="InterPro" id="IPR029753">
    <property type="entry name" value="D-isomer_DH_CS"/>
</dbReference>
<dbReference type="OrthoDB" id="168224at2157"/>
<dbReference type="EMBL" id="FNVN01000002">
    <property type="protein sequence ID" value="SEG37092.1"/>
    <property type="molecule type" value="Genomic_DNA"/>
</dbReference>
<evidence type="ECO:0000313" key="9">
    <source>
        <dbReference type="Proteomes" id="UP000296733"/>
    </source>
</evidence>
<dbReference type="GO" id="GO:0030267">
    <property type="term" value="F:glyoxylate reductase (NADPH) activity"/>
    <property type="evidence" value="ECO:0007669"/>
    <property type="project" value="TreeGrafter"/>
</dbReference>
<dbReference type="Pfam" id="PF00389">
    <property type="entry name" value="2-Hacid_dh"/>
    <property type="match status" value="1"/>
</dbReference>
<feature type="domain" description="D-isomer specific 2-hydroxyacid dehydrogenase NAD-binding" evidence="5">
    <location>
        <begin position="114"/>
        <end position="298"/>
    </location>
</feature>
<name>A0A1H5ZLI1_9EURY</name>
<dbReference type="InterPro" id="IPR006139">
    <property type="entry name" value="D-isomer_2_OHA_DH_cat_dom"/>
</dbReference>
<dbReference type="PANTHER" id="PTHR10996:SF283">
    <property type="entry name" value="GLYOXYLATE_HYDROXYPYRUVATE REDUCTASE B"/>
    <property type="match status" value="1"/>
</dbReference>
<dbReference type="KEGG" id="hlm:DV707_10470"/>
<dbReference type="Pfam" id="PF02826">
    <property type="entry name" value="2-Hacid_dh_C"/>
    <property type="match status" value="1"/>
</dbReference>
<dbReference type="Gene3D" id="3.40.50.720">
    <property type="entry name" value="NAD(P)-binding Rossmann-like Domain"/>
    <property type="match status" value="2"/>
</dbReference>
<dbReference type="GO" id="GO:0051287">
    <property type="term" value="F:NAD binding"/>
    <property type="evidence" value="ECO:0007669"/>
    <property type="project" value="InterPro"/>
</dbReference>
<protein>
    <submittedName>
        <fullName evidence="6">D-glycerate dehydrogenase</fullName>
    </submittedName>
    <submittedName>
        <fullName evidence="7">Glyoxylate reductase</fullName>
    </submittedName>
</protein>
<dbReference type="SUPFAM" id="SSF52283">
    <property type="entry name" value="Formate/glycerate dehydrogenase catalytic domain-like"/>
    <property type="match status" value="1"/>
</dbReference>
<evidence type="ECO:0000256" key="3">
    <source>
        <dbReference type="RuleBase" id="RU003719"/>
    </source>
</evidence>
<keyword evidence="8" id="KW-1185">Reference proteome</keyword>
<dbReference type="InterPro" id="IPR050223">
    <property type="entry name" value="D-isomer_2-hydroxyacid_DH"/>
</dbReference>
<dbReference type="GeneID" id="39858518"/>